<feature type="compositionally biased region" description="Basic residues" evidence="4">
    <location>
        <begin position="485"/>
        <end position="501"/>
    </location>
</feature>
<dbReference type="SMART" id="SM00501">
    <property type="entry name" value="BRIGHT"/>
    <property type="match status" value="1"/>
</dbReference>
<feature type="domain" description="ARID" evidence="5">
    <location>
        <begin position="380"/>
        <end position="472"/>
    </location>
</feature>
<feature type="region of interest" description="Disordered" evidence="4">
    <location>
        <begin position="627"/>
        <end position="667"/>
    </location>
</feature>
<dbReference type="OMA" id="IMQGVIN"/>
<dbReference type="RefSeq" id="XP_030841758.1">
    <property type="nucleotide sequence ID" value="XM_030985898.1"/>
</dbReference>
<feature type="region of interest" description="Disordered" evidence="4">
    <location>
        <begin position="868"/>
        <end position="930"/>
    </location>
</feature>
<dbReference type="PANTHER" id="PTHR13964:SF44">
    <property type="entry name" value="ARID DOMAIN-CONTAINING PROTEIN"/>
    <property type="match status" value="1"/>
</dbReference>
<reference evidence="6" key="2">
    <citation type="submission" date="2021-01" db="UniProtKB">
        <authorList>
            <consortium name="EnsemblMetazoa"/>
        </authorList>
    </citation>
    <scope>IDENTIFICATION</scope>
</reference>
<evidence type="ECO:0000256" key="4">
    <source>
        <dbReference type="SAM" id="MobiDB-lite"/>
    </source>
</evidence>
<dbReference type="InParanoid" id="A0A7M7NWG4"/>
<keyword evidence="2" id="KW-0804">Transcription</keyword>
<dbReference type="GO" id="GO:0000976">
    <property type="term" value="F:transcription cis-regulatory region binding"/>
    <property type="evidence" value="ECO:0000318"/>
    <property type="project" value="GO_Central"/>
</dbReference>
<dbReference type="Proteomes" id="UP000007110">
    <property type="component" value="Unassembled WGS sequence"/>
</dbReference>
<dbReference type="Pfam" id="PF01388">
    <property type="entry name" value="ARID"/>
    <property type="match status" value="1"/>
</dbReference>
<keyword evidence="3" id="KW-0539">Nucleus</keyword>
<feature type="compositionally biased region" description="Basic residues" evidence="4">
    <location>
        <begin position="970"/>
        <end position="985"/>
    </location>
</feature>
<sequence>MTSPSNNKCVFTKTQLPLFKQRDITAKIMDKYRLQWVGSKCGQHGPYTFFKGFKFLKNSKWRTISLGEFFFVKCSENDPLCIAELQLLWEDKGTEGIMLSSLRLYFLPEHTPDGRHHSHGENEVIAVNGKAIMSIEDLLEWVIMEDVRWIDGFPTICPNDHASRTTGERHGAPSTTTTTEEQGGAFTFEGVASIKNQDGDAIEELPLSRLRCTDEQATNSNEPCKDTEEDQKLMVVSYPSYCRYHGNLKRIEKQGDKWRSNPLLKALGLLSMPHPHTKLLFCRDEFDHPIMEEDERLCEYTAPKLKGRPRKKKVKLKSDDDRYEPPRNHSGSHNLQNTFLLASKRTYRVGSRRSRDRLELGSSGADTLSQLKAEFRMGRVTSEELFLTHLYKYMKDRNTPIDRVPHLGFKQLDLFAFFELAVKLGGYRSITSQKQWKVIYDQLGGNPNSTSAATCTRKHYERLLFPFEQHLRMPDKPADMYGAKDKKKKKDKKDKKRSRVKHVREQLQELEAWRQAERRAQEQMLEQAGLNSVVMRDTSASVSTVTTTVPTSTATITPSMTVSGEVKPAMSINGMPIMTMPPMIPQSPVVQLQGGSHLYHHHLGLKNMGPVILAIPQVPVLAATTVPKQERESPALGHQAAEDQKQPLQQQPAPQSQPSTVLDKVSGGAPLMQQGEKAEVKQEEAVPIKSERTHSVMNNSVVKEERGLVDHSRHISRGVDSKHVSRASPVNHLNNVTMGDLRLGSQESLLPRPSVIQHTHPKKVKLESDVPSGLINSPLASAVQPNDLILRNMTKEQFAAEQEHYKKVVAEMPGLLGAGPRFLSPYHMTFLPQSPLLFRPPVELNNQAVMSIAPTQVTNKLSQYEFDDSKSKSLLPEPTPVKPHASIVPPIRSSSSASSSSSSSSSASSSRSVKYEPVPEQEEPCDLSMPKKLKRYYDNVLEDEIYGKRRPSVISNANLHSTSNVIRNSPVHRLRTSDKKVRKRSSSPLSNSREHHAMLSSSSPLHSTHSAPLMASSSLLGMAPKVKMTPNPRGSITQGIIDPATNQTHPSLLHKLPVVDPSKAPTPKSLAQDLVPQHFPLDFPAALSLPMAVDSMGKPLQPLTDLSHLSRFPMLPYYPMLPRPTFLPAGSPFLQGLVPGIPTSQAESMLQQGLFFRPPFPFAPSVPYSTAQLPRDSTQASLYRS</sequence>
<dbReference type="FunCoup" id="A0A7M7NWG4">
    <property type="interactions" value="575"/>
</dbReference>
<dbReference type="OrthoDB" id="1938591at2759"/>
<evidence type="ECO:0000259" key="5">
    <source>
        <dbReference type="PROSITE" id="PS51011"/>
    </source>
</evidence>
<keyword evidence="1" id="KW-0805">Transcription regulation</keyword>
<proteinExistence type="predicted"/>
<evidence type="ECO:0000256" key="2">
    <source>
        <dbReference type="ARBA" id="ARBA00023163"/>
    </source>
</evidence>
<dbReference type="PROSITE" id="PS51011">
    <property type="entry name" value="ARID"/>
    <property type="match status" value="1"/>
</dbReference>
<feature type="region of interest" description="Disordered" evidence="4">
    <location>
        <begin position="964"/>
        <end position="1011"/>
    </location>
</feature>
<dbReference type="SMART" id="SM01014">
    <property type="entry name" value="ARID"/>
    <property type="match status" value="1"/>
</dbReference>
<feature type="compositionally biased region" description="Basic and acidic residues" evidence="4">
    <location>
        <begin position="316"/>
        <end position="327"/>
    </location>
</feature>
<feature type="compositionally biased region" description="Low complexity" evidence="4">
    <location>
        <begin position="998"/>
        <end position="1011"/>
    </location>
</feature>
<protein>
    <recommendedName>
        <fullName evidence="5">ARID domain-containing protein</fullName>
    </recommendedName>
</protein>
<organism evidence="6 7">
    <name type="scientific">Strongylocentrotus purpuratus</name>
    <name type="common">Purple sea urchin</name>
    <dbReference type="NCBI Taxonomy" id="7668"/>
    <lineage>
        <taxon>Eukaryota</taxon>
        <taxon>Metazoa</taxon>
        <taxon>Echinodermata</taxon>
        <taxon>Eleutherozoa</taxon>
        <taxon>Echinozoa</taxon>
        <taxon>Echinoidea</taxon>
        <taxon>Euechinoidea</taxon>
        <taxon>Echinacea</taxon>
        <taxon>Camarodonta</taxon>
        <taxon>Echinidea</taxon>
        <taxon>Strongylocentrotidae</taxon>
        <taxon>Strongylocentrotus</taxon>
    </lineage>
</organism>
<feature type="region of interest" description="Disordered" evidence="4">
    <location>
        <begin position="474"/>
        <end position="501"/>
    </location>
</feature>
<dbReference type="SUPFAM" id="SSF46774">
    <property type="entry name" value="ARID-like"/>
    <property type="match status" value="1"/>
</dbReference>
<dbReference type="InterPro" id="IPR036431">
    <property type="entry name" value="ARID_dom_sf"/>
</dbReference>
<evidence type="ECO:0000256" key="1">
    <source>
        <dbReference type="ARBA" id="ARBA00023015"/>
    </source>
</evidence>
<dbReference type="PANTHER" id="PTHR13964">
    <property type="entry name" value="RBP-RELATED"/>
    <property type="match status" value="1"/>
</dbReference>
<evidence type="ECO:0000313" key="6">
    <source>
        <dbReference type="EnsemblMetazoa" id="XP_030841758"/>
    </source>
</evidence>
<dbReference type="GO" id="GO:0005634">
    <property type="term" value="C:nucleus"/>
    <property type="evidence" value="ECO:0000318"/>
    <property type="project" value="GO_Central"/>
</dbReference>
<name>A0A7M7NWG4_STRPU</name>
<dbReference type="GO" id="GO:0006357">
    <property type="term" value="P:regulation of transcription by RNA polymerase II"/>
    <property type="evidence" value="ECO:0000318"/>
    <property type="project" value="GO_Central"/>
</dbReference>
<dbReference type="InterPro" id="IPR043151">
    <property type="entry name" value="BAH_sf"/>
</dbReference>
<accession>A0A7M7NWG4</accession>
<evidence type="ECO:0000313" key="7">
    <source>
        <dbReference type="Proteomes" id="UP000007110"/>
    </source>
</evidence>
<feature type="compositionally biased region" description="Low complexity" evidence="4">
    <location>
        <begin position="892"/>
        <end position="912"/>
    </location>
</feature>
<dbReference type="CDD" id="cd16869">
    <property type="entry name" value="ARID_ARID5"/>
    <property type="match status" value="1"/>
</dbReference>
<dbReference type="KEGG" id="spu:577835"/>
<feature type="compositionally biased region" description="Low complexity" evidence="4">
    <location>
        <begin position="646"/>
        <end position="658"/>
    </location>
</feature>
<dbReference type="InterPro" id="IPR051232">
    <property type="entry name" value="ARID/SWI1_ChromRemod"/>
</dbReference>
<dbReference type="EnsemblMetazoa" id="XM_030985898">
    <property type="protein sequence ID" value="XP_030841758"/>
    <property type="gene ID" value="LOC577835"/>
</dbReference>
<reference evidence="7" key="1">
    <citation type="submission" date="2015-02" db="EMBL/GenBank/DDBJ databases">
        <title>Genome sequencing for Strongylocentrotus purpuratus.</title>
        <authorList>
            <person name="Murali S."/>
            <person name="Liu Y."/>
            <person name="Vee V."/>
            <person name="English A."/>
            <person name="Wang M."/>
            <person name="Skinner E."/>
            <person name="Han Y."/>
            <person name="Muzny D.M."/>
            <person name="Worley K.C."/>
            <person name="Gibbs R.A."/>
        </authorList>
    </citation>
    <scope>NUCLEOTIDE SEQUENCE</scope>
</reference>
<evidence type="ECO:0000256" key="3">
    <source>
        <dbReference type="ARBA" id="ARBA00023242"/>
    </source>
</evidence>
<dbReference type="Gene3D" id="1.10.150.60">
    <property type="entry name" value="ARID DNA-binding domain"/>
    <property type="match status" value="1"/>
</dbReference>
<dbReference type="Gene3D" id="2.30.30.490">
    <property type="match status" value="1"/>
</dbReference>
<feature type="compositionally biased region" description="Basic and acidic residues" evidence="4">
    <location>
        <begin position="474"/>
        <end position="484"/>
    </location>
</feature>
<keyword evidence="7" id="KW-1185">Reference proteome</keyword>
<dbReference type="GeneID" id="577835"/>
<dbReference type="InterPro" id="IPR001606">
    <property type="entry name" value="ARID_dom"/>
</dbReference>
<feature type="region of interest" description="Disordered" evidence="4">
    <location>
        <begin position="308"/>
        <end position="334"/>
    </location>
</feature>
<dbReference type="AlphaFoldDB" id="A0A7M7NWG4"/>